<feature type="non-terminal residue" evidence="1">
    <location>
        <position position="1"/>
    </location>
</feature>
<protein>
    <submittedName>
        <fullName evidence="1">Uncharacterized protein</fullName>
    </submittedName>
</protein>
<evidence type="ECO:0000313" key="2">
    <source>
        <dbReference type="Proteomes" id="UP000823775"/>
    </source>
</evidence>
<proteinExistence type="predicted"/>
<keyword evidence="2" id="KW-1185">Reference proteome</keyword>
<reference evidence="1 2" key="1">
    <citation type="journal article" date="2021" name="BMC Genomics">
        <title>Datura genome reveals duplications of psychoactive alkaloid biosynthetic genes and high mutation rate following tissue culture.</title>
        <authorList>
            <person name="Rajewski A."/>
            <person name="Carter-House D."/>
            <person name="Stajich J."/>
            <person name="Litt A."/>
        </authorList>
    </citation>
    <scope>NUCLEOTIDE SEQUENCE [LARGE SCALE GENOMIC DNA]</scope>
    <source>
        <strain evidence="1">AR-01</strain>
    </source>
</reference>
<dbReference type="EMBL" id="JACEIK010003219">
    <property type="protein sequence ID" value="MCD9640835.1"/>
    <property type="molecule type" value="Genomic_DNA"/>
</dbReference>
<gene>
    <name evidence="1" type="ORF">HAX54_026495</name>
</gene>
<accession>A0ABS8V140</accession>
<dbReference type="Proteomes" id="UP000823775">
    <property type="component" value="Unassembled WGS sequence"/>
</dbReference>
<organism evidence="1 2">
    <name type="scientific">Datura stramonium</name>
    <name type="common">Jimsonweed</name>
    <name type="synonym">Common thornapple</name>
    <dbReference type="NCBI Taxonomy" id="4076"/>
    <lineage>
        <taxon>Eukaryota</taxon>
        <taxon>Viridiplantae</taxon>
        <taxon>Streptophyta</taxon>
        <taxon>Embryophyta</taxon>
        <taxon>Tracheophyta</taxon>
        <taxon>Spermatophyta</taxon>
        <taxon>Magnoliopsida</taxon>
        <taxon>eudicotyledons</taxon>
        <taxon>Gunneridae</taxon>
        <taxon>Pentapetalae</taxon>
        <taxon>asterids</taxon>
        <taxon>lamiids</taxon>
        <taxon>Solanales</taxon>
        <taxon>Solanaceae</taxon>
        <taxon>Solanoideae</taxon>
        <taxon>Datureae</taxon>
        <taxon>Datura</taxon>
    </lineage>
</organism>
<feature type="non-terminal residue" evidence="1">
    <location>
        <position position="102"/>
    </location>
</feature>
<sequence>LSAKTRYGPHDLSITELYMTLSLNIQTQYGPHGLNVQNSIRPSRPQYTKLNMASRPPMYDSMRPSRPQCIELNTALAASIYKTRYGPCDPSSYALYSKTLNQ</sequence>
<comment type="caution">
    <text evidence="1">The sequence shown here is derived from an EMBL/GenBank/DDBJ whole genome shotgun (WGS) entry which is preliminary data.</text>
</comment>
<name>A0ABS8V140_DATST</name>
<evidence type="ECO:0000313" key="1">
    <source>
        <dbReference type="EMBL" id="MCD9640835.1"/>
    </source>
</evidence>